<protein>
    <submittedName>
        <fullName evidence="1">Uncharacterized protein</fullName>
    </submittedName>
</protein>
<dbReference type="Proteomes" id="UP001249760">
    <property type="component" value="Unassembled WGS sequence"/>
</dbReference>
<evidence type="ECO:0000313" key="2">
    <source>
        <dbReference type="Proteomes" id="UP001249760"/>
    </source>
</evidence>
<gene>
    <name evidence="1" type="ORF">QNO04_08455</name>
</gene>
<name>A0ABU3JNH2_9ACTN</name>
<comment type="caution">
    <text evidence="1">The sequence shown here is derived from an EMBL/GenBank/DDBJ whole genome shotgun (WGS) entry which is preliminary data.</text>
</comment>
<reference evidence="1 2" key="1">
    <citation type="submission" date="2023-05" db="EMBL/GenBank/DDBJ databases">
        <title>Streptomyces fuscus sp. nov., a brown-black pigment producing actinomyces isolated from dry sand of Sea duck farm.</title>
        <authorList>
            <person name="Xie J."/>
            <person name="Shen N."/>
        </authorList>
    </citation>
    <scope>NUCLEOTIDE SEQUENCE [LARGE SCALE GENOMIC DNA]</scope>
    <source>
        <strain evidence="1 2">CGMCC 4.1745</strain>
    </source>
</reference>
<keyword evidence="2" id="KW-1185">Reference proteome</keyword>
<sequence>MEPRVDVSLAQLGHAARLWSPALTCVVLHGIVPDLEGLERADDGPALRVPRPAGWYADRLADGPVSALYAQVTGHLSALADGLRV</sequence>
<evidence type="ECO:0000313" key="1">
    <source>
        <dbReference type="EMBL" id="MDT6983492.1"/>
    </source>
</evidence>
<proteinExistence type="predicted"/>
<accession>A0ABU3JNH2</accession>
<dbReference type="EMBL" id="JASKMA010000005">
    <property type="protein sequence ID" value="MDT6983492.1"/>
    <property type="molecule type" value="Genomic_DNA"/>
</dbReference>
<organism evidence="1 2">
    <name type="scientific">Streptomyces lusitanus</name>
    <dbReference type="NCBI Taxonomy" id="68232"/>
    <lineage>
        <taxon>Bacteria</taxon>
        <taxon>Bacillati</taxon>
        <taxon>Actinomycetota</taxon>
        <taxon>Actinomycetes</taxon>
        <taxon>Kitasatosporales</taxon>
        <taxon>Streptomycetaceae</taxon>
        <taxon>Streptomyces</taxon>
    </lineage>
</organism>